<organism evidence="6 7">
    <name type="scientific">Derxia gummosa DSM 723</name>
    <dbReference type="NCBI Taxonomy" id="1121388"/>
    <lineage>
        <taxon>Bacteria</taxon>
        <taxon>Pseudomonadati</taxon>
        <taxon>Pseudomonadota</taxon>
        <taxon>Betaproteobacteria</taxon>
        <taxon>Burkholderiales</taxon>
        <taxon>Alcaligenaceae</taxon>
        <taxon>Derxia</taxon>
    </lineage>
</organism>
<evidence type="ECO:0000256" key="2">
    <source>
        <dbReference type="ARBA" id="ARBA00022723"/>
    </source>
</evidence>
<keyword evidence="2" id="KW-0479">Metal-binding</keyword>
<name>A0A8B6XA51_9BURK</name>
<evidence type="ECO:0000256" key="1">
    <source>
        <dbReference type="ARBA" id="ARBA00022714"/>
    </source>
</evidence>
<dbReference type="PANTHER" id="PTHR40261:SF1">
    <property type="entry name" value="RIESKE DOMAIN-CONTAINING PROTEIN"/>
    <property type="match status" value="1"/>
</dbReference>
<dbReference type="GO" id="GO:0051537">
    <property type="term" value="F:2 iron, 2 sulfur cluster binding"/>
    <property type="evidence" value="ECO:0007669"/>
    <property type="project" value="UniProtKB-KW"/>
</dbReference>
<dbReference type="AlphaFoldDB" id="A0A8B6XA51"/>
<dbReference type="GO" id="GO:0046872">
    <property type="term" value="F:metal ion binding"/>
    <property type="evidence" value="ECO:0007669"/>
    <property type="project" value="UniProtKB-KW"/>
</dbReference>
<protein>
    <submittedName>
        <fullName evidence="7">Rieske (2Fe-2S) protein</fullName>
    </submittedName>
</protein>
<dbReference type="RefSeq" id="WP_084545087.1">
    <property type="nucleotide sequence ID" value="NZ_AXWS01000013.1"/>
</dbReference>
<evidence type="ECO:0000256" key="3">
    <source>
        <dbReference type="ARBA" id="ARBA00023004"/>
    </source>
</evidence>
<keyword evidence="3" id="KW-0408">Iron</keyword>
<keyword evidence="1" id="KW-0001">2Fe-2S</keyword>
<dbReference type="CDD" id="cd03467">
    <property type="entry name" value="Rieske"/>
    <property type="match status" value="1"/>
</dbReference>
<dbReference type="Pfam" id="PF00355">
    <property type="entry name" value="Rieske"/>
    <property type="match status" value="1"/>
</dbReference>
<evidence type="ECO:0000256" key="4">
    <source>
        <dbReference type="ARBA" id="ARBA00023014"/>
    </source>
</evidence>
<dbReference type="InterPro" id="IPR036922">
    <property type="entry name" value="Rieske_2Fe-2S_sf"/>
</dbReference>
<feature type="domain" description="Rieske" evidence="5">
    <location>
        <begin position="23"/>
        <end position="126"/>
    </location>
</feature>
<proteinExistence type="predicted"/>
<dbReference type="Gene3D" id="2.102.10.10">
    <property type="entry name" value="Rieske [2Fe-2S] iron-sulphur domain"/>
    <property type="match status" value="1"/>
</dbReference>
<evidence type="ECO:0000259" key="5">
    <source>
        <dbReference type="PROSITE" id="PS51296"/>
    </source>
</evidence>
<evidence type="ECO:0000313" key="7">
    <source>
        <dbReference type="RefSeq" id="WP_084545087.1"/>
    </source>
</evidence>
<accession>A0A8B6XA51</accession>
<dbReference type="InterPro" id="IPR017941">
    <property type="entry name" value="Rieske_2Fe-2S"/>
</dbReference>
<evidence type="ECO:0000313" key="6">
    <source>
        <dbReference type="Proteomes" id="UP000675920"/>
    </source>
</evidence>
<dbReference type="SUPFAM" id="SSF50022">
    <property type="entry name" value="ISP domain"/>
    <property type="match status" value="1"/>
</dbReference>
<sequence length="137" mass="14911">MTAPPDRAPAPAAPASACSAAEQRLCRLADLPDGGARGLLRDGDHDRVCAVRQGDEVFVWLNDCPHQHLPMEYRRDRFLSADGSHLVCYAHSAHFDLRTGLCFAGPCLGERLVRVPARVVDGEVRVPAVLPSPFDQD</sequence>
<dbReference type="Proteomes" id="UP000675920">
    <property type="component" value="Unplaced"/>
</dbReference>
<dbReference type="OrthoDB" id="9794779at2"/>
<reference evidence="7" key="1">
    <citation type="submission" date="2025-08" db="UniProtKB">
        <authorList>
            <consortium name="RefSeq"/>
        </authorList>
    </citation>
    <scope>IDENTIFICATION</scope>
</reference>
<keyword evidence="4" id="KW-0411">Iron-sulfur</keyword>
<keyword evidence="6" id="KW-1185">Reference proteome</keyword>
<dbReference type="PROSITE" id="PS51296">
    <property type="entry name" value="RIESKE"/>
    <property type="match status" value="1"/>
</dbReference>
<dbReference type="PANTHER" id="PTHR40261">
    <property type="match status" value="1"/>
</dbReference>